<evidence type="ECO:0000256" key="3">
    <source>
        <dbReference type="ARBA" id="ARBA00022538"/>
    </source>
</evidence>
<keyword evidence="6 11" id="KW-0067">ATP-binding</keyword>
<dbReference type="EMBL" id="LSRE01000050">
    <property type="protein sequence ID" value="KXO89105.1"/>
    <property type="molecule type" value="Genomic_DNA"/>
</dbReference>
<keyword evidence="9 11" id="KW-0406">Ion transport</keyword>
<dbReference type="HAMAP" id="MF_00276">
    <property type="entry name" value="KdpC"/>
    <property type="match status" value="1"/>
</dbReference>
<comment type="subcellular location">
    <subcellularLocation>
        <location evidence="11">Cell membrane</location>
        <topology evidence="11">Single-pass membrane protein</topology>
    </subcellularLocation>
</comment>
<dbReference type="InterPro" id="IPR003820">
    <property type="entry name" value="KdpC"/>
</dbReference>
<dbReference type="PIRSF" id="PIRSF001296">
    <property type="entry name" value="K_ATPase_KdpC"/>
    <property type="match status" value="1"/>
</dbReference>
<comment type="similarity">
    <text evidence="11">Belongs to the KdpC family.</text>
</comment>
<dbReference type="Proteomes" id="UP000070409">
    <property type="component" value="Unassembled WGS sequence"/>
</dbReference>
<evidence type="ECO:0000256" key="6">
    <source>
        <dbReference type="ARBA" id="ARBA00022840"/>
    </source>
</evidence>
<evidence type="ECO:0000313" key="12">
    <source>
        <dbReference type="EMBL" id="KXO89105.1"/>
    </source>
</evidence>
<protein>
    <recommendedName>
        <fullName evidence="11">Potassium-transporting ATPase KdpC subunit</fullName>
    </recommendedName>
    <alternativeName>
        <fullName evidence="11">ATP phosphohydrolase [potassium-transporting] C chain</fullName>
    </alternativeName>
    <alternativeName>
        <fullName evidence="11">Potassium-binding and translocating subunit C</fullName>
    </alternativeName>
    <alternativeName>
        <fullName evidence="11">Potassium-translocating ATPase C chain</fullName>
    </alternativeName>
</protein>
<evidence type="ECO:0000256" key="8">
    <source>
        <dbReference type="ARBA" id="ARBA00022989"/>
    </source>
</evidence>
<accession>A0A137YTA8</accession>
<dbReference type="PANTHER" id="PTHR30042:SF2">
    <property type="entry name" value="POTASSIUM-TRANSPORTING ATPASE KDPC SUBUNIT"/>
    <property type="match status" value="1"/>
</dbReference>
<keyword evidence="4 11" id="KW-0812">Transmembrane</keyword>
<dbReference type="PANTHER" id="PTHR30042">
    <property type="entry name" value="POTASSIUM-TRANSPORTING ATPASE C CHAIN"/>
    <property type="match status" value="1"/>
</dbReference>
<evidence type="ECO:0000256" key="1">
    <source>
        <dbReference type="ARBA" id="ARBA00022448"/>
    </source>
</evidence>
<comment type="function">
    <text evidence="11">Part of the high-affinity ATP-driven potassium transport (or Kdp) system, which catalyzes the hydrolysis of ATP coupled with the electrogenic transport of potassium into the cytoplasm. This subunit acts as a catalytic chaperone that increases the ATP-binding affinity of the ATP-hydrolyzing subunit KdpB by the formation of a transient KdpB/KdpC/ATP ternary complex.</text>
</comment>
<gene>
    <name evidence="11" type="primary">kdpC</name>
    <name evidence="12" type="ORF">AXK61_10850</name>
</gene>
<reference evidence="12 13" key="1">
    <citation type="submission" date="2016-02" db="EMBL/GenBank/DDBJ databases">
        <authorList>
            <person name="Teng J.L."/>
            <person name="Tang Y."/>
            <person name="Huang Y."/>
            <person name="Guo F."/>
            <person name="Wei W."/>
            <person name="Chen J.H."/>
            <person name="Wong S.Y."/>
            <person name="Lau S.K."/>
            <person name="Woo P.C."/>
        </authorList>
    </citation>
    <scope>NUCLEOTIDE SEQUENCE [LARGE SCALE GENOMIC DNA]</scope>
    <source>
        <strain evidence="12 13">JCM 13375</strain>
    </source>
</reference>
<feature type="transmembrane region" description="Helical" evidence="11">
    <location>
        <begin position="20"/>
        <end position="43"/>
    </location>
</feature>
<keyword evidence="5 11" id="KW-0547">Nucleotide-binding</keyword>
<comment type="caution">
    <text evidence="12">The sequence shown here is derived from an EMBL/GenBank/DDBJ whole genome shotgun (WGS) entry which is preliminary data.</text>
</comment>
<evidence type="ECO:0000256" key="11">
    <source>
        <dbReference type="HAMAP-Rule" id="MF_00276"/>
    </source>
</evidence>
<evidence type="ECO:0000256" key="2">
    <source>
        <dbReference type="ARBA" id="ARBA00022475"/>
    </source>
</evidence>
<evidence type="ECO:0000256" key="10">
    <source>
        <dbReference type="ARBA" id="ARBA00023136"/>
    </source>
</evidence>
<keyword evidence="3 11" id="KW-0633">Potassium transport</keyword>
<keyword evidence="7 11" id="KW-0630">Potassium</keyword>
<evidence type="ECO:0000256" key="7">
    <source>
        <dbReference type="ARBA" id="ARBA00022958"/>
    </source>
</evidence>
<name>A0A137YTA8_9ACTN</name>
<dbReference type="NCBIfam" id="NF001454">
    <property type="entry name" value="PRK00315.1"/>
    <property type="match status" value="1"/>
</dbReference>
<organism evidence="12 13">
    <name type="scientific">Tsukamurella pseudospumae</name>
    <dbReference type="NCBI Taxonomy" id="239498"/>
    <lineage>
        <taxon>Bacteria</taxon>
        <taxon>Bacillati</taxon>
        <taxon>Actinomycetota</taxon>
        <taxon>Actinomycetes</taxon>
        <taxon>Mycobacteriales</taxon>
        <taxon>Tsukamurellaceae</taxon>
        <taxon>Tsukamurella</taxon>
    </lineage>
</organism>
<dbReference type="Pfam" id="PF02669">
    <property type="entry name" value="KdpC"/>
    <property type="match status" value="1"/>
</dbReference>
<proteinExistence type="inferred from homology"/>
<keyword evidence="8 11" id="KW-1133">Transmembrane helix</keyword>
<evidence type="ECO:0000313" key="13">
    <source>
        <dbReference type="Proteomes" id="UP000070409"/>
    </source>
</evidence>
<keyword evidence="13" id="KW-1185">Reference proteome</keyword>
<comment type="subunit">
    <text evidence="11">The system is composed of three essential subunits: KdpA, KdpB and KdpC.</text>
</comment>
<dbReference type="NCBIfam" id="TIGR00681">
    <property type="entry name" value="kdpC"/>
    <property type="match status" value="1"/>
</dbReference>
<keyword evidence="10 11" id="KW-0472">Membrane</keyword>
<keyword evidence="1 11" id="KW-0813">Transport</keyword>
<evidence type="ECO:0000256" key="4">
    <source>
        <dbReference type="ARBA" id="ARBA00022692"/>
    </source>
</evidence>
<evidence type="ECO:0000256" key="5">
    <source>
        <dbReference type="ARBA" id="ARBA00022741"/>
    </source>
</evidence>
<keyword evidence="2 11" id="KW-1003">Cell membrane</keyword>
<evidence type="ECO:0000256" key="9">
    <source>
        <dbReference type="ARBA" id="ARBA00023065"/>
    </source>
</evidence>
<dbReference type="RefSeq" id="WP_068747049.1">
    <property type="nucleotide sequence ID" value="NZ_LSRE01000050.1"/>
</dbReference>
<sequence length="204" mass="21052">MFSGSLSAAPRQLLAGLRMLIVMTVVLGALFPLVVWGVGQVAFSDKANGSQIERGGTVVGSSLLASTFDGPQWFHPRPSAGEYDTLASGGTNLGPNSEKLVALIAERRAKVAAEDSVPGASVAPSDVPTDAVTASFSGLDPDISPAYARQQTARVARARGVSPERVTALIAQHTEGRQLGYLGVERVNVVTLNAALADLAATAK</sequence>